<evidence type="ECO:0000256" key="6">
    <source>
        <dbReference type="ARBA" id="ARBA00022691"/>
    </source>
</evidence>
<dbReference type="GO" id="GO:0005694">
    <property type="term" value="C:chromosome"/>
    <property type="evidence" value="ECO:0007669"/>
    <property type="project" value="UniProtKB-SubCell"/>
</dbReference>
<keyword evidence="7" id="KW-0539">Nucleus</keyword>
<dbReference type="Pfam" id="PF00856">
    <property type="entry name" value="SET"/>
    <property type="match status" value="1"/>
</dbReference>
<feature type="region of interest" description="Disordered" evidence="8">
    <location>
        <begin position="27"/>
        <end position="86"/>
    </location>
</feature>
<keyword evidence="4" id="KW-0489">Methyltransferase</keyword>
<dbReference type="GO" id="GO:0032259">
    <property type="term" value="P:methylation"/>
    <property type="evidence" value="ECO:0007669"/>
    <property type="project" value="UniProtKB-KW"/>
</dbReference>
<dbReference type="EMBL" id="JH370130">
    <property type="protein sequence ID" value="ELA42938.1"/>
    <property type="molecule type" value="Genomic_DNA"/>
</dbReference>
<protein>
    <recommendedName>
        <fullName evidence="9">SET domain-containing protein</fullName>
    </recommendedName>
</protein>
<dbReference type="AlphaFoldDB" id="L2GPW4"/>
<dbReference type="STRING" id="993615.L2GPW4"/>
<evidence type="ECO:0000259" key="9">
    <source>
        <dbReference type="PROSITE" id="PS50280"/>
    </source>
</evidence>
<feature type="non-terminal residue" evidence="10">
    <location>
        <position position="1"/>
    </location>
</feature>
<dbReference type="GeneID" id="19880971"/>
<keyword evidence="6" id="KW-0949">S-adenosyl-L-methionine</keyword>
<evidence type="ECO:0000256" key="2">
    <source>
        <dbReference type="ARBA" id="ARBA00004286"/>
    </source>
</evidence>
<dbReference type="InterPro" id="IPR050777">
    <property type="entry name" value="SET2_Histone-Lys_MeTrsfase"/>
</dbReference>
<gene>
    <name evidence="10" type="ORF">VICG_00253</name>
</gene>
<proteinExistence type="predicted"/>
<dbReference type="OrthoDB" id="308383at2759"/>
<dbReference type="HOGENOM" id="CLU_926099_0_0_1"/>
<dbReference type="VEuPathDB" id="MicrosporidiaDB:VICG_00253"/>
<feature type="compositionally biased region" description="Low complexity" evidence="8">
    <location>
        <begin position="65"/>
        <end position="82"/>
    </location>
</feature>
<dbReference type="InParanoid" id="L2GPW4"/>
<dbReference type="InterPro" id="IPR001214">
    <property type="entry name" value="SET_dom"/>
</dbReference>
<dbReference type="PROSITE" id="PS50280">
    <property type="entry name" value="SET"/>
    <property type="match status" value="1"/>
</dbReference>
<feature type="domain" description="SET" evidence="9">
    <location>
        <begin position="161"/>
        <end position="276"/>
    </location>
</feature>
<dbReference type="Gene3D" id="2.170.270.10">
    <property type="entry name" value="SET domain"/>
    <property type="match status" value="1"/>
</dbReference>
<dbReference type="SUPFAM" id="SSF82199">
    <property type="entry name" value="SET domain"/>
    <property type="match status" value="1"/>
</dbReference>
<dbReference type="Proteomes" id="UP000011082">
    <property type="component" value="Unassembled WGS sequence"/>
</dbReference>
<organism evidence="10 11">
    <name type="scientific">Vittaforma corneae (strain ATCC 50505)</name>
    <name type="common">Microsporidian parasite</name>
    <name type="synonym">Nosema corneum</name>
    <dbReference type="NCBI Taxonomy" id="993615"/>
    <lineage>
        <taxon>Eukaryota</taxon>
        <taxon>Fungi</taxon>
        <taxon>Fungi incertae sedis</taxon>
        <taxon>Microsporidia</taxon>
        <taxon>Nosematidae</taxon>
        <taxon>Vittaforma</taxon>
    </lineage>
</organism>
<dbReference type="InterPro" id="IPR046341">
    <property type="entry name" value="SET_dom_sf"/>
</dbReference>
<keyword evidence="3" id="KW-0158">Chromosome</keyword>
<evidence type="ECO:0000256" key="5">
    <source>
        <dbReference type="ARBA" id="ARBA00022679"/>
    </source>
</evidence>
<dbReference type="GO" id="GO:0005634">
    <property type="term" value="C:nucleus"/>
    <property type="evidence" value="ECO:0007669"/>
    <property type="project" value="UniProtKB-SubCell"/>
</dbReference>
<sequence length="301" mass="33735">SATSIRETDGYLNYKITAATHSSDWCGNEKPNKKSKCNARYKDGTRRLPAFKGKGNNKENSRRAIVASGSSSEVPSNPSIGSKVDNPDEAYSFQEVMPRALESFSTKGFFSPSKQSFKSIETANAVGPFVDKSQKPIQSKTVQKCSHTKERLIMNGFKHYDDLVIRQSSIHGLGIFTPVFIPENTLIMEYKGEIIGKCMSDKREKLYKMNSIDSVYMFSVSEDMIIDATMTGNKARYINHSCNPNCEAIHSVVDKSIKYCSTRDILPDEELTINYNMSQDIYGEKCNCGDSECKSNKKNHK</sequence>
<dbReference type="SMART" id="SM00317">
    <property type="entry name" value="SET"/>
    <property type="match status" value="1"/>
</dbReference>
<evidence type="ECO:0000256" key="8">
    <source>
        <dbReference type="SAM" id="MobiDB-lite"/>
    </source>
</evidence>
<evidence type="ECO:0000256" key="1">
    <source>
        <dbReference type="ARBA" id="ARBA00004123"/>
    </source>
</evidence>
<evidence type="ECO:0000313" key="11">
    <source>
        <dbReference type="Proteomes" id="UP000011082"/>
    </source>
</evidence>
<dbReference type="GO" id="GO:0008168">
    <property type="term" value="F:methyltransferase activity"/>
    <property type="evidence" value="ECO:0007669"/>
    <property type="project" value="UniProtKB-KW"/>
</dbReference>
<evidence type="ECO:0000313" key="10">
    <source>
        <dbReference type="EMBL" id="ELA42938.1"/>
    </source>
</evidence>
<dbReference type="PANTHER" id="PTHR22884">
    <property type="entry name" value="SET DOMAIN PROTEINS"/>
    <property type="match status" value="1"/>
</dbReference>
<name>L2GPW4_VITCO</name>
<comment type="subcellular location">
    <subcellularLocation>
        <location evidence="2">Chromosome</location>
    </subcellularLocation>
    <subcellularLocation>
        <location evidence="1">Nucleus</location>
    </subcellularLocation>
</comment>
<dbReference type="RefSeq" id="XP_007603706.1">
    <property type="nucleotide sequence ID" value="XM_007603644.1"/>
</dbReference>
<reference evidence="11" key="1">
    <citation type="submission" date="2011-05" db="EMBL/GenBank/DDBJ databases">
        <title>The genome sequence of Vittaforma corneae strain ATCC 50505.</title>
        <authorList>
            <consortium name="The Broad Institute Genome Sequencing Platform"/>
            <person name="Cuomo C."/>
            <person name="Didier E."/>
            <person name="Bowers L."/>
            <person name="Young S.K."/>
            <person name="Zeng Q."/>
            <person name="Gargeya S."/>
            <person name="Fitzgerald M."/>
            <person name="Haas B."/>
            <person name="Abouelleil A."/>
            <person name="Alvarado L."/>
            <person name="Arachchi H.M."/>
            <person name="Berlin A."/>
            <person name="Chapman S.B."/>
            <person name="Gearin G."/>
            <person name="Goldberg J."/>
            <person name="Griggs A."/>
            <person name="Gujja S."/>
            <person name="Hansen M."/>
            <person name="Heiman D."/>
            <person name="Howarth C."/>
            <person name="Larimer J."/>
            <person name="Lui A."/>
            <person name="MacDonald P.J.P."/>
            <person name="McCowen C."/>
            <person name="Montmayeur A."/>
            <person name="Murphy C."/>
            <person name="Neiman D."/>
            <person name="Pearson M."/>
            <person name="Priest M."/>
            <person name="Roberts A."/>
            <person name="Saif S."/>
            <person name="Shea T."/>
            <person name="Sisk P."/>
            <person name="Stolte C."/>
            <person name="Sykes S."/>
            <person name="Wortman J."/>
            <person name="Nusbaum C."/>
            <person name="Birren B."/>
        </authorList>
    </citation>
    <scope>NUCLEOTIDE SEQUENCE [LARGE SCALE GENOMIC DNA]</scope>
    <source>
        <strain evidence="11">ATCC 50505</strain>
    </source>
</reference>
<keyword evidence="5" id="KW-0808">Transferase</keyword>
<evidence type="ECO:0000256" key="7">
    <source>
        <dbReference type="ARBA" id="ARBA00023242"/>
    </source>
</evidence>
<keyword evidence="11" id="KW-1185">Reference proteome</keyword>
<evidence type="ECO:0000256" key="3">
    <source>
        <dbReference type="ARBA" id="ARBA00022454"/>
    </source>
</evidence>
<evidence type="ECO:0000256" key="4">
    <source>
        <dbReference type="ARBA" id="ARBA00022603"/>
    </source>
</evidence>
<accession>L2GPW4</accession>